<reference evidence="1" key="1">
    <citation type="submission" date="2016-01" db="EMBL/GenBank/DDBJ databases">
        <authorList>
            <person name="Peeters C."/>
        </authorList>
    </citation>
    <scope>NUCLEOTIDE SEQUENCE [LARGE SCALE GENOMIC DNA]</scope>
    <source>
        <strain evidence="1">LMG 22937</strain>
    </source>
</reference>
<comment type="caution">
    <text evidence="1">The sequence shown here is derived from an EMBL/GenBank/DDBJ whole genome shotgun (WGS) entry which is preliminary data.</text>
</comment>
<evidence type="ECO:0000313" key="1">
    <source>
        <dbReference type="EMBL" id="SAL82644.1"/>
    </source>
</evidence>
<accession>A0A158KNI6</accession>
<organism evidence="1 2">
    <name type="scientific">Caballeronia terrestris</name>
    <dbReference type="NCBI Taxonomy" id="1226301"/>
    <lineage>
        <taxon>Bacteria</taxon>
        <taxon>Pseudomonadati</taxon>
        <taxon>Pseudomonadota</taxon>
        <taxon>Betaproteobacteria</taxon>
        <taxon>Burkholderiales</taxon>
        <taxon>Burkholderiaceae</taxon>
        <taxon>Caballeronia</taxon>
    </lineage>
</organism>
<keyword evidence="2" id="KW-1185">Reference proteome</keyword>
<dbReference type="RefSeq" id="WP_200822349.1">
    <property type="nucleotide sequence ID" value="NZ_FCOL02000080.1"/>
</dbReference>
<gene>
    <name evidence="1" type="ORF">AWB67_06181</name>
</gene>
<dbReference type="AlphaFoldDB" id="A0A158KNI6"/>
<dbReference type="EMBL" id="FCOL02000080">
    <property type="protein sequence ID" value="SAL82644.1"/>
    <property type="molecule type" value="Genomic_DNA"/>
</dbReference>
<evidence type="ECO:0000313" key="2">
    <source>
        <dbReference type="Proteomes" id="UP000054925"/>
    </source>
</evidence>
<protein>
    <submittedName>
        <fullName evidence="1">Uncharacterized protein</fullName>
    </submittedName>
</protein>
<sequence length="93" mass="10217">MQDHLQPLGSNEIEVIDEDLGRAAAGTQTRTGMVAEVCLGRKDSVAAREVSRFARNSREWQQLGDVAAWLTRCSSIRKPCRLHDKATTVCCSG</sequence>
<dbReference type="Proteomes" id="UP000054925">
    <property type="component" value="Unassembled WGS sequence"/>
</dbReference>
<proteinExistence type="predicted"/>
<name>A0A158KNI6_9BURK</name>